<dbReference type="InterPro" id="IPR036182">
    <property type="entry name" value="PCuAC_sf"/>
</dbReference>
<accession>A0A2S2E4I1</accession>
<dbReference type="InterPro" id="IPR007410">
    <property type="entry name" value="LpqE-like"/>
</dbReference>
<evidence type="ECO:0008006" key="3">
    <source>
        <dbReference type="Google" id="ProtNLM"/>
    </source>
</evidence>
<dbReference type="InterPro" id="IPR058248">
    <property type="entry name" value="Lxx211020-like"/>
</dbReference>
<reference evidence="1 2" key="1">
    <citation type="submission" date="2018-05" db="EMBL/GenBank/DDBJ databases">
        <title>Salinimonas sp. HMF8227 Genome sequencing and assembly.</title>
        <authorList>
            <person name="Kang H."/>
            <person name="Kang J."/>
            <person name="Cha I."/>
            <person name="Kim H."/>
            <person name="Joh K."/>
        </authorList>
    </citation>
    <scope>NUCLEOTIDE SEQUENCE [LARGE SCALE GENOMIC DNA]</scope>
    <source>
        <strain evidence="1 2">HMF8227</strain>
    </source>
</reference>
<dbReference type="Proteomes" id="UP000245728">
    <property type="component" value="Chromosome"/>
</dbReference>
<dbReference type="EMBL" id="CP029347">
    <property type="protein sequence ID" value="AWL12499.1"/>
    <property type="molecule type" value="Genomic_DNA"/>
</dbReference>
<evidence type="ECO:0000313" key="1">
    <source>
        <dbReference type="EMBL" id="AWL12499.1"/>
    </source>
</evidence>
<dbReference type="SUPFAM" id="SSF110087">
    <property type="entry name" value="DR1885-like metal-binding protein"/>
    <property type="match status" value="1"/>
</dbReference>
<dbReference type="Pfam" id="PF04314">
    <property type="entry name" value="PCuAC"/>
    <property type="match status" value="1"/>
</dbReference>
<sequence length="132" mass="14321">MPVLAQAAVSSSEARIRLLPPGVPNTAAYVTVLNSGEKDITIVGAQSDVAERVELHNHVMDDGMMSMQKQDEIPLPAGSEVRFQPGGYHIMLFDLKAPLSANTPVSIRLLLDNGQSLMFSAKPQKPQSEHHH</sequence>
<name>A0A2S2E4I1_9ALTE</name>
<protein>
    <recommendedName>
        <fullName evidence="3">Copper chaperone PCu(A)C</fullName>
    </recommendedName>
</protein>
<evidence type="ECO:0000313" key="2">
    <source>
        <dbReference type="Proteomes" id="UP000245728"/>
    </source>
</evidence>
<dbReference type="AlphaFoldDB" id="A0A2S2E4I1"/>
<keyword evidence="2" id="KW-1185">Reference proteome</keyword>
<dbReference type="PANTHER" id="PTHR36302:SF1">
    <property type="entry name" value="COPPER CHAPERONE PCU(A)C"/>
    <property type="match status" value="1"/>
</dbReference>
<dbReference type="Gene3D" id="2.60.40.1890">
    <property type="entry name" value="PCu(A)C copper chaperone"/>
    <property type="match status" value="1"/>
</dbReference>
<dbReference type="KEGG" id="salh:HMF8227_02034"/>
<dbReference type="PANTHER" id="PTHR36302">
    <property type="entry name" value="BLR7088 PROTEIN"/>
    <property type="match status" value="1"/>
</dbReference>
<proteinExistence type="predicted"/>
<gene>
    <name evidence="1" type="ORF">HMF8227_02034</name>
</gene>
<organism evidence="1 2">
    <name type="scientific">Saliniradius amylolyticus</name>
    <dbReference type="NCBI Taxonomy" id="2183582"/>
    <lineage>
        <taxon>Bacteria</taxon>
        <taxon>Pseudomonadati</taxon>
        <taxon>Pseudomonadota</taxon>
        <taxon>Gammaproteobacteria</taxon>
        <taxon>Alteromonadales</taxon>
        <taxon>Alteromonadaceae</taxon>
        <taxon>Saliniradius</taxon>
    </lineage>
</organism>